<sequence>MMGANKDLDMDDLYDLNEGSTSSHLEVLWTKYWGPVIEKYYKDFNLSDANKPLPPSIILALFKMFKYEIVTASSLKILSDIMQFVNPFLLNQMINFVSDKTSPLWVGISYAFLMFVASQTRSLMINHYFYLMYRIGTKIQTTLTSATFRKTLRLSNIARKDKTVGWAACVGALVMVPFVLLNYFSSVFVRKYQMAQMKCKDERVKLSNEILNGIKVIKLYAWEVPIGEMVEKIRGQELKYIKKCSLIKAFVDTFNQSSAFMVAFLTFLTFTLIDRDNNLLTPQIAFVSMVLMNLLRSPVMMLGLLINQVVQLSVSNQRLKEFLVCDEIKQDGVIKIVDKNDMKSGITIDNGQFSWDNLYDSKSNLCNINLNIDKGQLVAVIGKVGSGKSSLLQAMLGEMPQMDGESTVTMNGTIAYAPQQPWILNLSIRENILFGSPYNAKAYQKVLKASTLDKDIPNFPNGDLTEIGEKGVSLSGGQRARIGLAVACYSNNDIVLLDDPLAAVDSHVGKHIFENVIGREGLLKNKTRILVTNNTLLLDKVDLIIMMEDSQIKRCGTYQNLINDPFFSAFMRDVEKDRGSESSSSIENVSEELDFDNISTLSDFDERDQLKTALFTSKEIDISSGIDKELAGAIMTEELLETGSVKMDVYMTYFKATSYFLAGFFMMGYLFENLLSMSRSLWLSGWSDSYEKIANNETHSNITLETRLAVFGSIGGLESVAFICSMVALIHGGLAASKNLHYPLFNNILHLPMSFFDTTPLGRILQRFGKDIDVIDTTLPLSFRYFMMCVCQVVVALGLIVSTTPAFAIVIIPLGFVYWRILQSFVPSQRQLQRIQAIAKSPIYSHFKETIEGASNIRAYGKSDSFIHISDKRIDTLIKVKYLSNAANRWLSLRLEFIGSCVIFFAVMFGAISKEMEWIKSTGLIAVSITYSLSITDVLMFAIRCIAQLETDIVSVERVSEYSTIQNEPEWRNEKGKALTNWPSKGEIKFENYSTRYREGLDLVIKNLTVTIKGGEKVGLVGRTGSGKSSLTLGLFQMIEAAEGRILIDDVDISEIGLHDLRSNITIVPQDPVLFSSADLSFNLSPFNEHTDAQIWQALEHSHMKEFVVNKLENGLQTIVTEGGSNFSQGQKQLLCLTRALLRRSRIIVLDEMSSSIDQQTDQLIQETIRKEFADSTIIAIAHRIDTLLNYDRIMVMDQGNVIEFDTPANLLSNRQSVFYSLALDAGLVRDS</sequence>
<evidence type="ECO:0000313" key="2">
    <source>
        <dbReference type="WBParaSite" id="RSKR_0000292400.1"/>
    </source>
</evidence>
<protein>
    <submittedName>
        <fullName evidence="2">ABC transporter family protein</fullName>
    </submittedName>
</protein>
<evidence type="ECO:0000313" key="1">
    <source>
        <dbReference type="Proteomes" id="UP000095286"/>
    </source>
</evidence>
<dbReference type="WBParaSite" id="RSKR_0000292400.1">
    <property type="protein sequence ID" value="RSKR_0000292400.1"/>
    <property type="gene ID" value="RSKR_0000292400"/>
</dbReference>
<organism evidence="1 2">
    <name type="scientific">Rhabditophanes sp. KR3021</name>
    <dbReference type="NCBI Taxonomy" id="114890"/>
    <lineage>
        <taxon>Eukaryota</taxon>
        <taxon>Metazoa</taxon>
        <taxon>Ecdysozoa</taxon>
        <taxon>Nematoda</taxon>
        <taxon>Chromadorea</taxon>
        <taxon>Rhabditida</taxon>
        <taxon>Tylenchina</taxon>
        <taxon>Panagrolaimomorpha</taxon>
        <taxon>Strongyloidoidea</taxon>
        <taxon>Alloionematidae</taxon>
        <taxon>Rhabditophanes</taxon>
    </lineage>
</organism>
<accession>A0AC35TPP3</accession>
<proteinExistence type="predicted"/>
<dbReference type="Proteomes" id="UP000095286">
    <property type="component" value="Unplaced"/>
</dbReference>
<reference evidence="2" key="1">
    <citation type="submission" date="2016-11" db="UniProtKB">
        <authorList>
            <consortium name="WormBaseParasite"/>
        </authorList>
    </citation>
    <scope>IDENTIFICATION</scope>
    <source>
        <strain evidence="2">KR3021</strain>
    </source>
</reference>
<name>A0AC35TPP3_9BILA</name>